<accession>A0A4P6ZKS2</accession>
<dbReference type="EMBL" id="CP034726">
    <property type="protein sequence ID" value="QBP18163.1"/>
    <property type="molecule type" value="Genomic_DNA"/>
</dbReference>
<evidence type="ECO:0000256" key="5">
    <source>
        <dbReference type="ARBA" id="ARBA00023154"/>
    </source>
</evidence>
<dbReference type="HAMAP" id="MF_01691">
    <property type="entry name" value="DapH"/>
    <property type="match status" value="1"/>
</dbReference>
<dbReference type="GO" id="GO:0009089">
    <property type="term" value="P:lysine biosynthetic process via diaminopimelate"/>
    <property type="evidence" value="ECO:0007669"/>
    <property type="project" value="UniProtKB-UniRule"/>
</dbReference>
<dbReference type="Pfam" id="PF00132">
    <property type="entry name" value="Hexapep"/>
    <property type="match status" value="1"/>
</dbReference>
<dbReference type="EC" id="2.3.1.89" evidence="7"/>
<dbReference type="InterPro" id="IPR019873">
    <property type="entry name" value="DapH"/>
</dbReference>
<feature type="domain" description="2,3,4,5-tetrahydropyridine-2,6-dicarboxylate N-acetyltransferase N-terminal" evidence="8">
    <location>
        <begin position="4"/>
        <end position="87"/>
    </location>
</feature>
<keyword evidence="4 7" id="KW-0220">Diaminopimelate biosynthesis</keyword>
<evidence type="ECO:0000256" key="3">
    <source>
        <dbReference type="ARBA" id="ARBA00022737"/>
    </source>
</evidence>
<dbReference type="KEGG" id="lji:ELX58_03205"/>
<keyword evidence="6 7" id="KW-0012">Acyltransferase</keyword>
<comment type="pathway">
    <text evidence="7">Amino-acid biosynthesis; L-lysine biosynthesis via DAP pathway; LL-2,6-diaminopimelate from (S)-tetrahydrodipicolinate (acetylase route): step 1/3.</text>
</comment>
<comment type="similarity">
    <text evidence="7">Belongs to the transferase hexapeptide repeat family. DapH subfamily.</text>
</comment>
<evidence type="ECO:0000259" key="8">
    <source>
        <dbReference type="Pfam" id="PF08503"/>
    </source>
</evidence>
<reference evidence="10" key="1">
    <citation type="submission" date="2018-12" db="EMBL/GenBank/DDBJ databases">
        <title>A new species of lactobacillus.</title>
        <authorList>
            <person name="Jian Y."/>
            <person name="Xin L."/>
            <person name="Hong Z.J."/>
            <person name="Ming L.Z."/>
            <person name="Hong X.Z."/>
        </authorList>
    </citation>
    <scope>NUCLEOTIDE SEQUENCE [LARGE SCALE GENOMIC DNA]</scope>
    <source>
        <strain evidence="10">HSLZ-75</strain>
    </source>
</reference>
<keyword evidence="5 7" id="KW-0457">Lysine biosynthesis</keyword>
<name>A0A4P6ZKS2_9LACO</name>
<dbReference type="AlphaFoldDB" id="A0A4P6ZKS2"/>
<dbReference type="PANTHER" id="PTHR43300:SF10">
    <property type="entry name" value="2,3,4,5-TETRAHYDROPYRIDINE-2,6-DICARBOXYLATE N-ACETYLTRANSFERASE"/>
    <property type="match status" value="1"/>
</dbReference>
<evidence type="ECO:0000313" key="9">
    <source>
        <dbReference type="EMBL" id="QBP18163.1"/>
    </source>
</evidence>
<evidence type="ECO:0000256" key="6">
    <source>
        <dbReference type="ARBA" id="ARBA00023315"/>
    </source>
</evidence>
<dbReference type="Pfam" id="PF14602">
    <property type="entry name" value="Hexapep_2"/>
    <property type="match status" value="1"/>
</dbReference>
<dbReference type="Gene3D" id="2.160.10.10">
    <property type="entry name" value="Hexapeptide repeat proteins"/>
    <property type="match status" value="1"/>
</dbReference>
<evidence type="ECO:0000256" key="7">
    <source>
        <dbReference type="HAMAP-Rule" id="MF_01691"/>
    </source>
</evidence>
<keyword evidence="10" id="KW-1185">Reference proteome</keyword>
<proteinExistence type="inferred from homology"/>
<dbReference type="OrthoDB" id="9788080at2"/>
<dbReference type="Proteomes" id="UP000294321">
    <property type="component" value="Chromosome"/>
</dbReference>
<sequence>MPKLNAKKIISFISNSKKETPVKVYVKGDMLKVKVSSSVKTFDNPTTGVWFGDWVDVKKALNDNANCIDDYVMENSCRNSAVPLLDLTKQDARIEPGSFIRDHVSIGHHVVVMMGAVINIGAEIGDNSMIDMNAVLGGRAIIGKDSHIGAGAVIAGVVEPASAKPVRIDDHVLVGANAVVVEGVHVGEGAVIGAGAVVLHDVPAHTVVAGVPAKVIKKVDTKTKSETGEQKSLRKM</sequence>
<organism evidence="9 10">
    <name type="scientific">Acetilactobacillus jinshanensis</name>
    <dbReference type="NCBI Taxonomy" id="1720083"/>
    <lineage>
        <taxon>Bacteria</taxon>
        <taxon>Bacillati</taxon>
        <taxon>Bacillota</taxon>
        <taxon>Bacilli</taxon>
        <taxon>Lactobacillales</taxon>
        <taxon>Lactobacillaceae</taxon>
        <taxon>Acetilactobacillus</taxon>
    </lineage>
</organism>
<keyword evidence="1 7" id="KW-0028">Amino-acid biosynthesis</keyword>
<keyword evidence="2 7" id="KW-0808">Transferase</keyword>
<protein>
    <recommendedName>
        <fullName evidence="7">2,3,4,5-tetrahydropyridine-2,6-dicarboxylate N-acetyltransferase</fullName>
        <ecNumber evidence="7">2.3.1.89</ecNumber>
    </recommendedName>
    <alternativeName>
        <fullName evidence="7">Tetrahydrodipicolinate N-acetyltransferase</fullName>
        <shortName evidence="7">THP acetyltransferase</shortName>
        <shortName evidence="7">Tetrahydropicolinate acetylase</shortName>
    </alternativeName>
</protein>
<dbReference type="GO" id="GO:0047200">
    <property type="term" value="F:tetrahydrodipicolinate N-acetyltransferase activity"/>
    <property type="evidence" value="ECO:0007669"/>
    <property type="project" value="UniProtKB-UniRule"/>
</dbReference>
<dbReference type="InterPro" id="IPR001451">
    <property type="entry name" value="Hexapep"/>
</dbReference>
<dbReference type="Gene3D" id="3.30.70.250">
    <property type="entry name" value="Malonyl-CoA ACP transacylase, ACP-binding"/>
    <property type="match status" value="1"/>
</dbReference>
<dbReference type="PANTHER" id="PTHR43300">
    <property type="entry name" value="ACETYLTRANSFERASE"/>
    <property type="match status" value="1"/>
</dbReference>
<dbReference type="InterPro" id="IPR011004">
    <property type="entry name" value="Trimer_LpxA-like_sf"/>
</dbReference>
<dbReference type="GO" id="GO:0019877">
    <property type="term" value="P:diaminopimelate biosynthetic process"/>
    <property type="evidence" value="ECO:0007669"/>
    <property type="project" value="UniProtKB-UniRule"/>
</dbReference>
<evidence type="ECO:0000256" key="2">
    <source>
        <dbReference type="ARBA" id="ARBA00022679"/>
    </source>
</evidence>
<dbReference type="UniPathway" id="UPA00034">
    <property type="reaction ID" value="UER00022"/>
</dbReference>
<comment type="catalytic activity">
    <reaction evidence="7">
        <text>(S)-2,3,4,5-tetrahydrodipicolinate + acetyl-CoA + H2O = L-2-acetamido-6-oxoheptanedioate + CoA</text>
        <dbReference type="Rhea" id="RHEA:13085"/>
        <dbReference type="ChEBI" id="CHEBI:15377"/>
        <dbReference type="ChEBI" id="CHEBI:16845"/>
        <dbReference type="ChEBI" id="CHEBI:57287"/>
        <dbReference type="ChEBI" id="CHEBI:57288"/>
        <dbReference type="ChEBI" id="CHEBI:58117"/>
        <dbReference type="EC" id="2.3.1.89"/>
    </reaction>
</comment>
<gene>
    <name evidence="9" type="primary">dapD</name>
    <name evidence="7" type="synonym">dapH</name>
    <name evidence="9" type="ORF">ELX58_03205</name>
</gene>
<dbReference type="Pfam" id="PF08503">
    <property type="entry name" value="DapH_N"/>
    <property type="match status" value="1"/>
</dbReference>
<evidence type="ECO:0000256" key="4">
    <source>
        <dbReference type="ARBA" id="ARBA00022915"/>
    </source>
</evidence>
<dbReference type="SUPFAM" id="SSF51161">
    <property type="entry name" value="Trimeric LpxA-like enzymes"/>
    <property type="match status" value="1"/>
</dbReference>
<keyword evidence="3 7" id="KW-0677">Repeat</keyword>
<dbReference type="RefSeq" id="WP_133441722.1">
    <property type="nucleotide sequence ID" value="NZ_CP034726.1"/>
</dbReference>
<dbReference type="NCBIfam" id="TIGR03532">
    <property type="entry name" value="DapD_Ac"/>
    <property type="match status" value="1"/>
</dbReference>
<comment type="function">
    <text evidence="7">Catalyzes the transfer of an acetyl group from acetyl-CoA to tetrahydrodipicolinate.</text>
</comment>
<evidence type="ECO:0000256" key="1">
    <source>
        <dbReference type="ARBA" id="ARBA00022605"/>
    </source>
</evidence>
<dbReference type="InterPro" id="IPR013710">
    <property type="entry name" value="DapH_N"/>
</dbReference>
<evidence type="ECO:0000313" key="10">
    <source>
        <dbReference type="Proteomes" id="UP000294321"/>
    </source>
</evidence>
<dbReference type="InterPro" id="IPR018357">
    <property type="entry name" value="Hexapep_transf_CS"/>
</dbReference>
<dbReference type="PROSITE" id="PS00101">
    <property type="entry name" value="HEXAPEP_TRANSFERASES"/>
    <property type="match status" value="2"/>
</dbReference>
<dbReference type="InterPro" id="IPR050179">
    <property type="entry name" value="Trans_hexapeptide_repeat"/>
</dbReference>